<dbReference type="PROSITE" id="PS50069">
    <property type="entry name" value="CULLIN_2"/>
    <property type="match status" value="1"/>
</dbReference>
<dbReference type="Proteomes" id="UP000784294">
    <property type="component" value="Unassembled WGS sequence"/>
</dbReference>
<sequence length="105" mass="12226">MLCKRLLFSASFMIDLEESVINQLKSVCGYEFTSKFHRMFNDIQLSPEMNTNFQKYLDEKDIQIKHGSQFTVLTVSMAGDLIAAFRSESLNYNNSYETLKIQIYC</sequence>
<dbReference type="GO" id="GO:0006511">
    <property type="term" value="P:ubiquitin-dependent protein catabolic process"/>
    <property type="evidence" value="ECO:0007669"/>
    <property type="project" value="InterPro"/>
</dbReference>
<dbReference type="EMBL" id="CAAALY010249715">
    <property type="protein sequence ID" value="VEL35387.1"/>
    <property type="molecule type" value="Genomic_DNA"/>
</dbReference>
<evidence type="ECO:0000313" key="4">
    <source>
        <dbReference type="EMBL" id="VEL35387.1"/>
    </source>
</evidence>
<name>A0A3S5CTE9_9PLAT</name>
<comment type="caution">
    <text evidence="4">The sequence shown here is derived from an EMBL/GenBank/DDBJ whole genome shotgun (WGS) entry which is preliminary data.</text>
</comment>
<protein>
    <recommendedName>
        <fullName evidence="3">Cullin family profile domain-containing protein</fullName>
    </recommendedName>
</protein>
<dbReference type="AlphaFoldDB" id="A0A3S5CTE9"/>
<gene>
    <name evidence="4" type="ORF">PXEA_LOCUS28827</name>
</gene>
<proteinExistence type="inferred from homology"/>
<organism evidence="4 5">
    <name type="scientific">Protopolystoma xenopodis</name>
    <dbReference type="NCBI Taxonomy" id="117903"/>
    <lineage>
        <taxon>Eukaryota</taxon>
        <taxon>Metazoa</taxon>
        <taxon>Spiralia</taxon>
        <taxon>Lophotrochozoa</taxon>
        <taxon>Platyhelminthes</taxon>
        <taxon>Monogenea</taxon>
        <taxon>Polyopisthocotylea</taxon>
        <taxon>Polystomatidea</taxon>
        <taxon>Polystomatidae</taxon>
        <taxon>Protopolystoma</taxon>
    </lineage>
</organism>
<dbReference type="InterPro" id="IPR045093">
    <property type="entry name" value="Cullin"/>
</dbReference>
<evidence type="ECO:0000256" key="2">
    <source>
        <dbReference type="RuleBase" id="RU003829"/>
    </source>
</evidence>
<dbReference type="InterPro" id="IPR001373">
    <property type="entry name" value="Cullin_N"/>
</dbReference>
<dbReference type="SMART" id="SM00182">
    <property type="entry name" value="CULLIN"/>
    <property type="match status" value="1"/>
</dbReference>
<evidence type="ECO:0000313" key="5">
    <source>
        <dbReference type="Proteomes" id="UP000784294"/>
    </source>
</evidence>
<evidence type="ECO:0000259" key="3">
    <source>
        <dbReference type="PROSITE" id="PS50069"/>
    </source>
</evidence>
<dbReference type="SUPFAM" id="SSF75632">
    <property type="entry name" value="Cullin homology domain"/>
    <property type="match status" value="1"/>
</dbReference>
<dbReference type="PANTHER" id="PTHR11932">
    <property type="entry name" value="CULLIN"/>
    <property type="match status" value="1"/>
</dbReference>
<dbReference type="OrthoDB" id="27073at2759"/>
<dbReference type="Gene3D" id="1.20.1310.10">
    <property type="entry name" value="Cullin Repeats"/>
    <property type="match status" value="1"/>
</dbReference>
<dbReference type="InterPro" id="IPR016158">
    <property type="entry name" value="Cullin_homology"/>
</dbReference>
<accession>A0A3S5CTE9</accession>
<dbReference type="InterPro" id="IPR036317">
    <property type="entry name" value="Cullin_homology_sf"/>
</dbReference>
<dbReference type="Pfam" id="PF00888">
    <property type="entry name" value="Cullin"/>
    <property type="match status" value="1"/>
</dbReference>
<comment type="similarity">
    <text evidence="1 2">Belongs to the cullin family.</text>
</comment>
<dbReference type="GO" id="GO:0031625">
    <property type="term" value="F:ubiquitin protein ligase binding"/>
    <property type="evidence" value="ECO:0007669"/>
    <property type="project" value="InterPro"/>
</dbReference>
<keyword evidence="5" id="KW-1185">Reference proteome</keyword>
<reference evidence="4" key="1">
    <citation type="submission" date="2018-11" db="EMBL/GenBank/DDBJ databases">
        <authorList>
            <consortium name="Pathogen Informatics"/>
        </authorList>
    </citation>
    <scope>NUCLEOTIDE SEQUENCE</scope>
</reference>
<evidence type="ECO:0000256" key="1">
    <source>
        <dbReference type="PROSITE-ProRule" id="PRU00330"/>
    </source>
</evidence>
<feature type="domain" description="Cullin family profile" evidence="3">
    <location>
        <begin position="1"/>
        <end position="76"/>
    </location>
</feature>